<accession>A0A0D2N8C0</accession>
<gene>
    <name evidence="3" type="ORF">HYPSUDRAFT_207990</name>
</gene>
<keyword evidence="2" id="KW-0812">Transmembrane</keyword>
<dbReference type="EMBL" id="KN817648">
    <property type="protein sequence ID" value="KJA15339.1"/>
    <property type="molecule type" value="Genomic_DNA"/>
</dbReference>
<dbReference type="AlphaFoldDB" id="A0A0D2N8C0"/>
<proteinExistence type="predicted"/>
<sequence length="115" mass="12277">MNYLERQRTPPLSGIPIVLAQAADISLYLLAISSAAYARRVSREDRTASRILLPTPHTLPGATRAPLEVDADAPAPSCSPSRPQCHLDVPTESMSAGGPLRPRSAAALWADHMVP</sequence>
<keyword evidence="2" id="KW-1133">Transmembrane helix</keyword>
<evidence type="ECO:0000313" key="3">
    <source>
        <dbReference type="EMBL" id="KJA15339.1"/>
    </source>
</evidence>
<reference evidence="4" key="1">
    <citation type="submission" date="2014-04" db="EMBL/GenBank/DDBJ databases">
        <title>Evolutionary Origins and Diversification of the Mycorrhizal Mutualists.</title>
        <authorList>
            <consortium name="DOE Joint Genome Institute"/>
            <consortium name="Mycorrhizal Genomics Consortium"/>
            <person name="Kohler A."/>
            <person name="Kuo A."/>
            <person name="Nagy L.G."/>
            <person name="Floudas D."/>
            <person name="Copeland A."/>
            <person name="Barry K.W."/>
            <person name="Cichocki N."/>
            <person name="Veneault-Fourrey C."/>
            <person name="LaButti K."/>
            <person name="Lindquist E.A."/>
            <person name="Lipzen A."/>
            <person name="Lundell T."/>
            <person name="Morin E."/>
            <person name="Murat C."/>
            <person name="Riley R."/>
            <person name="Ohm R."/>
            <person name="Sun H."/>
            <person name="Tunlid A."/>
            <person name="Henrissat B."/>
            <person name="Grigoriev I.V."/>
            <person name="Hibbett D.S."/>
            <person name="Martin F."/>
        </authorList>
    </citation>
    <scope>NUCLEOTIDE SEQUENCE [LARGE SCALE GENOMIC DNA]</scope>
    <source>
        <strain evidence="4">FD-334 SS-4</strain>
    </source>
</reference>
<organism evidence="3 4">
    <name type="scientific">Hypholoma sublateritium (strain FD-334 SS-4)</name>
    <dbReference type="NCBI Taxonomy" id="945553"/>
    <lineage>
        <taxon>Eukaryota</taxon>
        <taxon>Fungi</taxon>
        <taxon>Dikarya</taxon>
        <taxon>Basidiomycota</taxon>
        <taxon>Agaricomycotina</taxon>
        <taxon>Agaricomycetes</taxon>
        <taxon>Agaricomycetidae</taxon>
        <taxon>Agaricales</taxon>
        <taxon>Agaricineae</taxon>
        <taxon>Strophariaceae</taxon>
        <taxon>Hypholoma</taxon>
    </lineage>
</organism>
<protein>
    <submittedName>
        <fullName evidence="3">Uncharacterized protein</fullName>
    </submittedName>
</protein>
<evidence type="ECO:0000256" key="2">
    <source>
        <dbReference type="SAM" id="Phobius"/>
    </source>
</evidence>
<feature type="transmembrane region" description="Helical" evidence="2">
    <location>
        <begin position="12"/>
        <end position="38"/>
    </location>
</feature>
<dbReference type="Proteomes" id="UP000054270">
    <property type="component" value="Unassembled WGS sequence"/>
</dbReference>
<evidence type="ECO:0000313" key="4">
    <source>
        <dbReference type="Proteomes" id="UP000054270"/>
    </source>
</evidence>
<keyword evidence="4" id="KW-1185">Reference proteome</keyword>
<keyword evidence="2" id="KW-0472">Membrane</keyword>
<feature type="region of interest" description="Disordered" evidence="1">
    <location>
        <begin position="69"/>
        <end position="100"/>
    </location>
</feature>
<name>A0A0D2N8C0_HYPSF</name>
<evidence type="ECO:0000256" key="1">
    <source>
        <dbReference type="SAM" id="MobiDB-lite"/>
    </source>
</evidence>